<organism evidence="1 2">
    <name type="scientific">Elasticomyces elasticus</name>
    <dbReference type="NCBI Taxonomy" id="574655"/>
    <lineage>
        <taxon>Eukaryota</taxon>
        <taxon>Fungi</taxon>
        <taxon>Dikarya</taxon>
        <taxon>Ascomycota</taxon>
        <taxon>Pezizomycotina</taxon>
        <taxon>Dothideomycetes</taxon>
        <taxon>Dothideomycetidae</taxon>
        <taxon>Mycosphaerellales</taxon>
        <taxon>Teratosphaeriaceae</taxon>
        <taxon>Elasticomyces</taxon>
    </lineage>
</organism>
<name>A0AAN7ZYK8_9PEZI</name>
<evidence type="ECO:0000313" key="1">
    <source>
        <dbReference type="EMBL" id="KAK5695488.1"/>
    </source>
</evidence>
<dbReference type="Proteomes" id="UP001310594">
    <property type="component" value="Unassembled WGS sequence"/>
</dbReference>
<reference evidence="1" key="1">
    <citation type="submission" date="2023-08" db="EMBL/GenBank/DDBJ databases">
        <title>Black Yeasts Isolated from many extreme environments.</title>
        <authorList>
            <person name="Coleine C."/>
            <person name="Stajich J.E."/>
            <person name="Selbmann L."/>
        </authorList>
    </citation>
    <scope>NUCLEOTIDE SEQUENCE</scope>
    <source>
        <strain evidence="1">CCFEE 5810</strain>
    </source>
</reference>
<evidence type="ECO:0000313" key="2">
    <source>
        <dbReference type="Proteomes" id="UP001310594"/>
    </source>
</evidence>
<comment type="caution">
    <text evidence="1">The sequence shown here is derived from an EMBL/GenBank/DDBJ whole genome shotgun (WGS) entry which is preliminary data.</text>
</comment>
<sequence>MKSYRVIPQGDDKWEAFRSRDLATIERAIHEGVISPYDRDEYGHSPFDLCVNYWACGDTVLIENLLDMWTHAGYPLFTDNLVCMADTITTLWSLEFQVPTSRSTDLVRKWFKVASLAQDVLEVIPGALANLPGTWSAEERFEVLQWAQCLPFSAVFDIVCGFSSFSPQLIAMQGANGFTLMHAFAVAEPYDDVIATDVWGLRLREFFESCVRFGTDLHPRWRDWSGKDMTPLAAMICKDYGSYYYDDLGAPTKTVQQWLGALYLANADLEEYGRAEMDTLRKLRGTTIGHAPCVPYLVAYGPTPEDWAFLEMHLGDVYAGLFWHMVEHPEASIPGAWLDDEDQAVEIEDSFVARRQRTKNNRRMSGRLHEEHERLKRFFERMQSQNRVDVDEDVEE</sequence>
<gene>
    <name evidence="1" type="ORF">LTR97_008996</name>
</gene>
<proteinExistence type="predicted"/>
<dbReference type="AlphaFoldDB" id="A0AAN7ZYK8"/>
<dbReference type="EMBL" id="JAVRQU010000014">
    <property type="protein sequence ID" value="KAK5695488.1"/>
    <property type="molecule type" value="Genomic_DNA"/>
</dbReference>
<accession>A0AAN7ZYK8</accession>
<protein>
    <submittedName>
        <fullName evidence="1">Uncharacterized protein</fullName>
    </submittedName>
</protein>